<sequence>MRELIAFASDGDRSCADIDAIARYHWHYISAHSKTASGQLEQLSLR</sequence>
<dbReference type="EMBL" id="JAMJPK010000002">
    <property type="protein sequence ID" value="MCL7939986.1"/>
    <property type="molecule type" value="Genomic_DNA"/>
</dbReference>
<reference evidence="1" key="1">
    <citation type="submission" date="2022-05" db="EMBL/GenBank/DDBJ databases">
        <title>Halomonas geminus sp. nov. and Halomonas llamarensis sp. nov. isolated from high-altitude salars of the Atacama Desert.</title>
        <authorList>
            <person name="Hintersatz C."/>
            <person name="Rojas L.A."/>
            <person name="Wei T.-S."/>
            <person name="Kutschke S."/>
            <person name="Lehmann F."/>
            <person name="Jain R."/>
            <person name="Pollmann K."/>
        </authorList>
    </citation>
    <scope>NUCLEOTIDE SEQUENCE</scope>
    <source>
        <strain evidence="1">ATCH28</strain>
    </source>
</reference>
<keyword evidence="2" id="KW-1185">Reference proteome</keyword>
<protein>
    <submittedName>
        <fullName evidence="1">Uncharacterized protein</fullName>
    </submittedName>
</protein>
<name>A0ABT0SZ92_9GAMM</name>
<accession>A0ABT0SZ92</accession>
<proteinExistence type="predicted"/>
<evidence type="ECO:0000313" key="1">
    <source>
        <dbReference type="EMBL" id="MCL7939986.1"/>
    </source>
</evidence>
<dbReference type="Proteomes" id="UP001165369">
    <property type="component" value="Unassembled WGS sequence"/>
</dbReference>
<gene>
    <name evidence="1" type="ORF">M8009_06705</name>
</gene>
<organism evidence="1 2">
    <name type="scientific">Halomonas gemina</name>
    <dbReference type="NCBI Taxonomy" id="2945105"/>
    <lineage>
        <taxon>Bacteria</taxon>
        <taxon>Pseudomonadati</taxon>
        <taxon>Pseudomonadota</taxon>
        <taxon>Gammaproteobacteria</taxon>
        <taxon>Oceanospirillales</taxon>
        <taxon>Halomonadaceae</taxon>
        <taxon>Halomonas</taxon>
    </lineage>
</organism>
<evidence type="ECO:0000313" key="2">
    <source>
        <dbReference type="Proteomes" id="UP001165369"/>
    </source>
</evidence>
<comment type="caution">
    <text evidence="1">The sequence shown here is derived from an EMBL/GenBank/DDBJ whole genome shotgun (WGS) entry which is preliminary data.</text>
</comment>